<organism evidence="1 2">
    <name type="scientific">Coregonus suidteri</name>
    <dbReference type="NCBI Taxonomy" id="861788"/>
    <lineage>
        <taxon>Eukaryota</taxon>
        <taxon>Metazoa</taxon>
        <taxon>Chordata</taxon>
        <taxon>Craniata</taxon>
        <taxon>Vertebrata</taxon>
        <taxon>Euteleostomi</taxon>
        <taxon>Actinopterygii</taxon>
        <taxon>Neopterygii</taxon>
        <taxon>Teleostei</taxon>
        <taxon>Protacanthopterygii</taxon>
        <taxon>Salmoniformes</taxon>
        <taxon>Salmonidae</taxon>
        <taxon>Coregoninae</taxon>
        <taxon>Coregonus</taxon>
    </lineage>
</organism>
<comment type="caution">
    <text evidence="1">The sequence shown here is derived from an EMBL/GenBank/DDBJ whole genome shotgun (WGS) entry which is preliminary data.</text>
</comment>
<evidence type="ECO:0000313" key="1">
    <source>
        <dbReference type="EMBL" id="KAK6304713.1"/>
    </source>
</evidence>
<dbReference type="Proteomes" id="UP001356427">
    <property type="component" value="Unassembled WGS sequence"/>
</dbReference>
<sequence>MQSMRASLTVTTPATLHYLGLKDLDVGELKATHLPSRPTQVHPPHQMGYKKKATQHSTASSILYEAKTNNQKGSFLEPPFCVIFCLCVV</sequence>
<evidence type="ECO:0000313" key="2">
    <source>
        <dbReference type="Proteomes" id="UP001356427"/>
    </source>
</evidence>
<keyword evidence="2" id="KW-1185">Reference proteome</keyword>
<gene>
    <name evidence="1" type="ORF">J4Q44_G00252990</name>
</gene>
<reference evidence="1 2" key="1">
    <citation type="submission" date="2021-04" db="EMBL/GenBank/DDBJ databases">
        <authorList>
            <person name="De Guttry C."/>
            <person name="Zahm M."/>
            <person name="Klopp C."/>
            <person name="Cabau C."/>
            <person name="Louis A."/>
            <person name="Berthelot C."/>
            <person name="Parey E."/>
            <person name="Roest Crollius H."/>
            <person name="Montfort J."/>
            <person name="Robinson-Rechavi M."/>
            <person name="Bucao C."/>
            <person name="Bouchez O."/>
            <person name="Gislard M."/>
            <person name="Lluch J."/>
            <person name="Milhes M."/>
            <person name="Lampietro C."/>
            <person name="Lopez Roques C."/>
            <person name="Donnadieu C."/>
            <person name="Braasch I."/>
            <person name="Desvignes T."/>
            <person name="Postlethwait J."/>
            <person name="Bobe J."/>
            <person name="Wedekind C."/>
            <person name="Guiguen Y."/>
        </authorList>
    </citation>
    <scope>NUCLEOTIDE SEQUENCE [LARGE SCALE GENOMIC DNA]</scope>
    <source>
        <strain evidence="1">Cs_M1</strain>
        <tissue evidence="1">Blood</tissue>
    </source>
</reference>
<dbReference type="EMBL" id="JAGTTL010000023">
    <property type="protein sequence ID" value="KAK6304713.1"/>
    <property type="molecule type" value="Genomic_DNA"/>
</dbReference>
<accession>A0AAN8QNT4</accession>
<dbReference type="AlphaFoldDB" id="A0AAN8QNT4"/>
<proteinExistence type="predicted"/>
<protein>
    <submittedName>
        <fullName evidence="1">Uncharacterized protein</fullName>
    </submittedName>
</protein>
<name>A0AAN8QNT4_9TELE</name>